<reference evidence="2 3" key="1">
    <citation type="submission" date="2019-09" db="EMBL/GenBank/DDBJ databases">
        <title>Genomes of family Cryomorphaceae.</title>
        <authorList>
            <person name="Bowman J.P."/>
        </authorList>
    </citation>
    <scope>NUCLEOTIDE SEQUENCE [LARGE SCALE GENOMIC DNA]</scope>
    <source>
        <strain evidence="2 3">LMG 25704</strain>
    </source>
</reference>
<dbReference type="SUPFAM" id="SSF53448">
    <property type="entry name" value="Nucleotide-diphospho-sugar transferases"/>
    <property type="match status" value="1"/>
</dbReference>
<dbReference type="OrthoDB" id="9810303at2"/>
<organism evidence="2 3">
    <name type="scientific">Phaeocystidibacter luteus</name>
    <dbReference type="NCBI Taxonomy" id="911197"/>
    <lineage>
        <taxon>Bacteria</taxon>
        <taxon>Pseudomonadati</taxon>
        <taxon>Bacteroidota</taxon>
        <taxon>Flavobacteriia</taxon>
        <taxon>Flavobacteriales</taxon>
        <taxon>Phaeocystidibacteraceae</taxon>
        <taxon>Phaeocystidibacter</taxon>
    </lineage>
</organism>
<dbReference type="PANTHER" id="PTHR48090:SF7">
    <property type="entry name" value="RFBJ PROTEIN"/>
    <property type="match status" value="1"/>
</dbReference>
<dbReference type="GO" id="GO:0016740">
    <property type="term" value="F:transferase activity"/>
    <property type="evidence" value="ECO:0007669"/>
    <property type="project" value="UniProtKB-KW"/>
</dbReference>
<dbReference type="AlphaFoldDB" id="A0A6N6RIQ3"/>
<sequence length="242" mass="27973">MSVDFKKLSIVIPAYNEGPTIHLILDRIKTVELPNGIEKELIIVNDCSKDNTEESILKYKEENPELNIQYYKHEVNKGKGAALHTGIEKATGEYLIIQDADLEYDPQEYHLVLKPVLTGDADVVYGSRFMGGNPHRILFFWHSIGNKMLTFLSNMLTNLNLTDMETCYKLFRTDMVQGLKLKEKRFGFEPEVTAKIARIPKIRIYEVGISYYGRTFEEGKKINWKDGFRAIYCIVKYNIFSK</sequence>
<proteinExistence type="predicted"/>
<keyword evidence="2" id="KW-0808">Transferase</keyword>
<gene>
    <name evidence="2" type="ORF">F8C67_00620</name>
</gene>
<dbReference type="InterPro" id="IPR050256">
    <property type="entry name" value="Glycosyltransferase_2"/>
</dbReference>
<dbReference type="Proteomes" id="UP000468650">
    <property type="component" value="Unassembled WGS sequence"/>
</dbReference>
<comment type="caution">
    <text evidence="2">The sequence shown here is derived from an EMBL/GenBank/DDBJ whole genome shotgun (WGS) entry which is preliminary data.</text>
</comment>
<dbReference type="Pfam" id="PF00535">
    <property type="entry name" value="Glycos_transf_2"/>
    <property type="match status" value="1"/>
</dbReference>
<dbReference type="EMBL" id="WBVO01000001">
    <property type="protein sequence ID" value="KAB2814266.1"/>
    <property type="molecule type" value="Genomic_DNA"/>
</dbReference>
<accession>A0A6N6RIQ3</accession>
<feature type="domain" description="Glycosyltransferase 2-like" evidence="1">
    <location>
        <begin position="9"/>
        <end position="176"/>
    </location>
</feature>
<evidence type="ECO:0000259" key="1">
    <source>
        <dbReference type="Pfam" id="PF00535"/>
    </source>
</evidence>
<dbReference type="InterPro" id="IPR001173">
    <property type="entry name" value="Glyco_trans_2-like"/>
</dbReference>
<protein>
    <submittedName>
        <fullName evidence="2">Glycosyltransferase family 2 protein</fullName>
    </submittedName>
</protein>
<dbReference type="CDD" id="cd04179">
    <property type="entry name" value="DPM_DPG-synthase_like"/>
    <property type="match status" value="1"/>
</dbReference>
<keyword evidence="3" id="KW-1185">Reference proteome</keyword>
<dbReference type="RefSeq" id="WP_151665847.1">
    <property type="nucleotide sequence ID" value="NZ_WBVO01000001.1"/>
</dbReference>
<dbReference type="Gene3D" id="3.90.550.10">
    <property type="entry name" value="Spore Coat Polysaccharide Biosynthesis Protein SpsA, Chain A"/>
    <property type="match status" value="1"/>
</dbReference>
<evidence type="ECO:0000313" key="2">
    <source>
        <dbReference type="EMBL" id="KAB2814266.1"/>
    </source>
</evidence>
<dbReference type="InterPro" id="IPR029044">
    <property type="entry name" value="Nucleotide-diphossugar_trans"/>
</dbReference>
<evidence type="ECO:0000313" key="3">
    <source>
        <dbReference type="Proteomes" id="UP000468650"/>
    </source>
</evidence>
<name>A0A6N6RIQ3_9FLAO</name>
<dbReference type="PANTHER" id="PTHR48090">
    <property type="entry name" value="UNDECAPRENYL-PHOSPHATE 4-DEOXY-4-FORMAMIDO-L-ARABINOSE TRANSFERASE-RELATED"/>
    <property type="match status" value="1"/>
</dbReference>